<dbReference type="GO" id="GO:0005634">
    <property type="term" value="C:nucleus"/>
    <property type="evidence" value="ECO:0007669"/>
    <property type="project" value="TreeGrafter"/>
</dbReference>
<sequence>MSSLHFVVHPLPGTDDQLNDRLKEVSDKINRFGYVTPNALGNLKVAVKQCVVGPSHFALLLEDGRICRVAFSIISDRLDLSKNDASKSNGGSGGGGSGGAGGSKGSGGGGGGNGSGGSGGRQLTRTRARIMRTNAIRGGRGSAGVIMSSRPIVPAPYVPEELVTQAQVVLQGKSRNLIIRELQ</sequence>
<dbReference type="GO" id="GO:0090263">
    <property type="term" value="P:positive regulation of canonical Wnt signaling pathway"/>
    <property type="evidence" value="ECO:0007669"/>
    <property type="project" value="TreeGrafter"/>
</dbReference>
<evidence type="ECO:0000259" key="2">
    <source>
        <dbReference type="Pfam" id="PF11547"/>
    </source>
</evidence>
<dbReference type="GO" id="GO:0034450">
    <property type="term" value="F:ubiquitin-ubiquitin ligase activity"/>
    <property type="evidence" value="ECO:0007669"/>
    <property type="project" value="TreeGrafter"/>
</dbReference>
<dbReference type="Proteomes" id="UP000792457">
    <property type="component" value="Unassembled WGS sequence"/>
</dbReference>
<dbReference type="GO" id="GO:0000209">
    <property type="term" value="P:protein polyubiquitination"/>
    <property type="evidence" value="ECO:0007669"/>
    <property type="project" value="TreeGrafter"/>
</dbReference>
<organism evidence="3 4">
    <name type="scientific">Ladona fulva</name>
    <name type="common">Scarce chaser dragonfly</name>
    <name type="synonym">Libellula fulva</name>
    <dbReference type="NCBI Taxonomy" id="123851"/>
    <lineage>
        <taxon>Eukaryota</taxon>
        <taxon>Metazoa</taxon>
        <taxon>Ecdysozoa</taxon>
        <taxon>Arthropoda</taxon>
        <taxon>Hexapoda</taxon>
        <taxon>Insecta</taxon>
        <taxon>Pterygota</taxon>
        <taxon>Palaeoptera</taxon>
        <taxon>Odonata</taxon>
        <taxon>Epiprocta</taxon>
        <taxon>Anisoptera</taxon>
        <taxon>Libelluloidea</taxon>
        <taxon>Libellulidae</taxon>
        <taxon>Ladona</taxon>
    </lineage>
</organism>
<evidence type="ECO:0000313" key="3">
    <source>
        <dbReference type="EMBL" id="KAG8228759.1"/>
    </source>
</evidence>
<feature type="domain" description="E3 ubiquitin-protein ligase UBR5 ubiquitin-associated" evidence="2">
    <location>
        <begin position="153"/>
        <end position="183"/>
    </location>
</feature>
<keyword evidence="4" id="KW-1185">Reference proteome</keyword>
<dbReference type="Pfam" id="PF11547">
    <property type="entry name" value="E3_UbLigase_EDD"/>
    <property type="match status" value="1"/>
</dbReference>
<proteinExistence type="predicted"/>
<dbReference type="InterPro" id="IPR024725">
    <property type="entry name" value="UBR5_UBA"/>
</dbReference>
<feature type="compositionally biased region" description="Gly residues" evidence="1">
    <location>
        <begin position="90"/>
        <end position="120"/>
    </location>
</feature>
<evidence type="ECO:0000313" key="4">
    <source>
        <dbReference type="Proteomes" id="UP000792457"/>
    </source>
</evidence>
<dbReference type="AlphaFoldDB" id="A0A8K0K5G2"/>
<dbReference type="EMBL" id="KZ308386">
    <property type="protein sequence ID" value="KAG8228759.1"/>
    <property type="molecule type" value="Genomic_DNA"/>
</dbReference>
<reference evidence="3" key="1">
    <citation type="submission" date="2013-04" db="EMBL/GenBank/DDBJ databases">
        <authorList>
            <person name="Qu J."/>
            <person name="Murali S.C."/>
            <person name="Bandaranaike D."/>
            <person name="Bellair M."/>
            <person name="Blankenburg K."/>
            <person name="Chao H."/>
            <person name="Dinh H."/>
            <person name="Doddapaneni H."/>
            <person name="Downs B."/>
            <person name="Dugan-Rocha S."/>
            <person name="Elkadiri S."/>
            <person name="Gnanaolivu R.D."/>
            <person name="Hernandez B."/>
            <person name="Javaid M."/>
            <person name="Jayaseelan J.C."/>
            <person name="Lee S."/>
            <person name="Li M."/>
            <person name="Ming W."/>
            <person name="Munidasa M."/>
            <person name="Muniz J."/>
            <person name="Nguyen L."/>
            <person name="Ongeri F."/>
            <person name="Osuji N."/>
            <person name="Pu L.-L."/>
            <person name="Puazo M."/>
            <person name="Qu C."/>
            <person name="Quiroz J."/>
            <person name="Raj R."/>
            <person name="Weissenberger G."/>
            <person name="Xin Y."/>
            <person name="Zou X."/>
            <person name="Han Y."/>
            <person name="Richards S."/>
            <person name="Worley K."/>
            <person name="Muzny D."/>
            <person name="Gibbs R."/>
        </authorList>
    </citation>
    <scope>NUCLEOTIDE SEQUENCE</scope>
    <source>
        <strain evidence="3">Sampled in the wild</strain>
    </source>
</reference>
<gene>
    <name evidence="3" type="ORF">J437_LFUL008200</name>
</gene>
<dbReference type="PANTHER" id="PTHR46276:SF1">
    <property type="entry name" value="E3 UBIQUITIN-PROTEIN LIGASE UBR5"/>
    <property type="match status" value="1"/>
</dbReference>
<dbReference type="GO" id="GO:0005737">
    <property type="term" value="C:cytoplasm"/>
    <property type="evidence" value="ECO:0007669"/>
    <property type="project" value="TreeGrafter"/>
</dbReference>
<dbReference type="PANTHER" id="PTHR46276">
    <property type="entry name" value="E3 UBIQUITIN-PROTEIN LIGASE UBR5"/>
    <property type="match status" value="1"/>
</dbReference>
<comment type="caution">
    <text evidence="3">The sequence shown here is derived from an EMBL/GenBank/DDBJ whole genome shotgun (WGS) entry which is preliminary data.</text>
</comment>
<feature type="region of interest" description="Disordered" evidence="1">
    <location>
        <begin position="82"/>
        <end position="122"/>
    </location>
</feature>
<dbReference type="GO" id="GO:0043130">
    <property type="term" value="F:ubiquitin binding"/>
    <property type="evidence" value="ECO:0007669"/>
    <property type="project" value="InterPro"/>
</dbReference>
<accession>A0A8K0K5G2</accession>
<feature type="non-terminal residue" evidence="3">
    <location>
        <position position="1"/>
    </location>
</feature>
<name>A0A8K0K5G2_LADFU</name>
<protein>
    <recommendedName>
        <fullName evidence="2">E3 ubiquitin-protein ligase UBR5 ubiquitin-associated domain-containing protein</fullName>
    </recommendedName>
</protein>
<dbReference type="Gene3D" id="1.10.8.10">
    <property type="entry name" value="DNA helicase RuvA subunit, C-terminal domain"/>
    <property type="match status" value="1"/>
</dbReference>
<evidence type="ECO:0000256" key="1">
    <source>
        <dbReference type="SAM" id="MobiDB-lite"/>
    </source>
</evidence>
<dbReference type="OrthoDB" id="298098at2759"/>
<reference evidence="3" key="2">
    <citation type="submission" date="2017-10" db="EMBL/GenBank/DDBJ databases">
        <title>Ladona fulva Genome sequencing and assembly.</title>
        <authorList>
            <person name="Murali S."/>
            <person name="Richards S."/>
            <person name="Bandaranaike D."/>
            <person name="Bellair M."/>
            <person name="Blankenburg K."/>
            <person name="Chao H."/>
            <person name="Dinh H."/>
            <person name="Doddapaneni H."/>
            <person name="Dugan-Rocha S."/>
            <person name="Elkadiri S."/>
            <person name="Gnanaolivu R."/>
            <person name="Hernandez B."/>
            <person name="Skinner E."/>
            <person name="Javaid M."/>
            <person name="Lee S."/>
            <person name="Li M."/>
            <person name="Ming W."/>
            <person name="Munidasa M."/>
            <person name="Muniz J."/>
            <person name="Nguyen L."/>
            <person name="Hughes D."/>
            <person name="Osuji N."/>
            <person name="Pu L.-L."/>
            <person name="Puazo M."/>
            <person name="Qu C."/>
            <person name="Quiroz J."/>
            <person name="Raj R."/>
            <person name="Weissenberger G."/>
            <person name="Xin Y."/>
            <person name="Zou X."/>
            <person name="Han Y."/>
            <person name="Worley K."/>
            <person name="Muzny D."/>
            <person name="Gibbs R."/>
        </authorList>
    </citation>
    <scope>NUCLEOTIDE SEQUENCE</scope>
    <source>
        <strain evidence="3">Sampled in the wild</strain>
    </source>
</reference>